<gene>
    <name evidence="10" type="ORF">HNR53_000836</name>
</gene>
<dbReference type="GO" id="GO:0016651">
    <property type="term" value="F:oxidoreductase activity, acting on NAD(P)H"/>
    <property type="evidence" value="ECO:0007669"/>
    <property type="project" value="UniProtKB-ARBA"/>
</dbReference>
<comment type="function">
    <text evidence="2 8">Low-potential electron donor to a number of redox enzymes.</text>
</comment>
<name>A0A7X0HP17_9BACI</name>
<evidence type="ECO:0000256" key="4">
    <source>
        <dbReference type="ARBA" id="ARBA00022448"/>
    </source>
</evidence>
<dbReference type="PANTHER" id="PTHR42809:SF1">
    <property type="entry name" value="FLAVODOXIN 1"/>
    <property type="match status" value="1"/>
</dbReference>
<comment type="similarity">
    <text evidence="3 8">Belongs to the flavodoxin family.</text>
</comment>
<proteinExistence type="inferred from homology"/>
<dbReference type="EMBL" id="JACHGK010000002">
    <property type="protein sequence ID" value="MBB6444228.1"/>
    <property type="molecule type" value="Genomic_DNA"/>
</dbReference>
<dbReference type="Proteomes" id="UP000531594">
    <property type="component" value="Unassembled WGS sequence"/>
</dbReference>
<dbReference type="InterPro" id="IPR008254">
    <property type="entry name" value="Flavodoxin/NO_synth"/>
</dbReference>
<dbReference type="GO" id="GO:0010181">
    <property type="term" value="F:FMN binding"/>
    <property type="evidence" value="ECO:0007669"/>
    <property type="project" value="UniProtKB-UniRule"/>
</dbReference>
<keyword evidence="7 8" id="KW-0249">Electron transport</keyword>
<evidence type="ECO:0000256" key="8">
    <source>
        <dbReference type="RuleBase" id="RU367037"/>
    </source>
</evidence>
<dbReference type="GO" id="GO:0009055">
    <property type="term" value="F:electron transfer activity"/>
    <property type="evidence" value="ECO:0007669"/>
    <property type="project" value="UniProtKB-UniRule"/>
</dbReference>
<comment type="caution">
    <text evidence="10">The sequence shown here is derived from an EMBL/GenBank/DDBJ whole genome shotgun (WGS) entry which is preliminary data.</text>
</comment>
<dbReference type="SUPFAM" id="SSF52218">
    <property type="entry name" value="Flavoproteins"/>
    <property type="match status" value="1"/>
</dbReference>
<dbReference type="PROSITE" id="PS50902">
    <property type="entry name" value="FLAVODOXIN_LIKE"/>
    <property type="match status" value="1"/>
</dbReference>
<dbReference type="PANTHER" id="PTHR42809">
    <property type="entry name" value="FLAVODOXIN 2"/>
    <property type="match status" value="1"/>
</dbReference>
<evidence type="ECO:0000256" key="6">
    <source>
        <dbReference type="ARBA" id="ARBA00022643"/>
    </source>
</evidence>
<evidence type="ECO:0000256" key="1">
    <source>
        <dbReference type="ARBA" id="ARBA00001917"/>
    </source>
</evidence>
<keyword evidence="11" id="KW-1185">Reference proteome</keyword>
<accession>A0A7X0HP17</accession>
<evidence type="ECO:0000313" key="11">
    <source>
        <dbReference type="Proteomes" id="UP000531594"/>
    </source>
</evidence>
<dbReference type="RefSeq" id="WP_184523105.1">
    <property type="nucleotide sequence ID" value="NZ_JACHGK010000002.1"/>
</dbReference>
<comment type="cofactor">
    <cofactor evidence="1 8">
        <name>FMN</name>
        <dbReference type="ChEBI" id="CHEBI:58210"/>
    </cofactor>
</comment>
<evidence type="ECO:0000313" key="10">
    <source>
        <dbReference type="EMBL" id="MBB6444228.1"/>
    </source>
</evidence>
<dbReference type="Gene3D" id="3.40.50.360">
    <property type="match status" value="1"/>
</dbReference>
<sequence>MAKIVLIYASMSGNTEMMAEAVADGIKEAGEEVEAIDIMNGVFAKDLLNYDGIILGSYTWGDGELPDDYLDFYEELEGVDLSGKKAAVFGSGDTGYNSFCAAVDILMEKLKERGADVYAAEIKVDLTPSEADEDECRTLGKNFVTFLNGNRVK</sequence>
<dbReference type="InterPro" id="IPR001226">
    <property type="entry name" value="Flavodoxin_CS"/>
</dbReference>
<dbReference type="InterPro" id="IPR029039">
    <property type="entry name" value="Flavoprotein-like_sf"/>
</dbReference>
<evidence type="ECO:0000256" key="7">
    <source>
        <dbReference type="ARBA" id="ARBA00022982"/>
    </source>
</evidence>
<dbReference type="Pfam" id="PF00258">
    <property type="entry name" value="Flavodoxin_1"/>
    <property type="match status" value="1"/>
</dbReference>
<dbReference type="InterPro" id="IPR010087">
    <property type="entry name" value="Flav_short"/>
</dbReference>
<organism evidence="10 11">
    <name type="scientific">Bacillus benzoevorans</name>
    <dbReference type="NCBI Taxonomy" id="1456"/>
    <lineage>
        <taxon>Bacteria</taxon>
        <taxon>Bacillati</taxon>
        <taxon>Bacillota</taxon>
        <taxon>Bacilli</taxon>
        <taxon>Bacillales</taxon>
        <taxon>Bacillaceae</taxon>
        <taxon>Bacillus</taxon>
    </lineage>
</organism>
<evidence type="ECO:0000259" key="9">
    <source>
        <dbReference type="PROSITE" id="PS50902"/>
    </source>
</evidence>
<dbReference type="NCBIfam" id="NF005216">
    <property type="entry name" value="PRK06703.1"/>
    <property type="match status" value="1"/>
</dbReference>
<feature type="domain" description="Flavodoxin-like" evidence="9">
    <location>
        <begin position="4"/>
        <end position="144"/>
    </location>
</feature>
<evidence type="ECO:0000256" key="2">
    <source>
        <dbReference type="ARBA" id="ARBA00003297"/>
    </source>
</evidence>
<protein>
    <recommendedName>
        <fullName evidence="8">Flavodoxin</fullName>
    </recommendedName>
</protein>
<reference evidence="10 11" key="1">
    <citation type="submission" date="2020-08" db="EMBL/GenBank/DDBJ databases">
        <title>Genomic Encyclopedia of Type Strains, Phase IV (KMG-IV): sequencing the most valuable type-strain genomes for metagenomic binning, comparative biology and taxonomic classification.</title>
        <authorList>
            <person name="Goeker M."/>
        </authorList>
    </citation>
    <scope>NUCLEOTIDE SEQUENCE [LARGE SCALE GENOMIC DNA]</scope>
    <source>
        <strain evidence="10 11">DSM 5391</strain>
    </source>
</reference>
<dbReference type="AlphaFoldDB" id="A0A7X0HP17"/>
<dbReference type="NCBIfam" id="NF005246">
    <property type="entry name" value="PRK06756.1"/>
    <property type="match status" value="1"/>
</dbReference>
<keyword evidence="6 8" id="KW-0288">FMN</keyword>
<dbReference type="InterPro" id="IPR050619">
    <property type="entry name" value="Flavodoxin"/>
</dbReference>
<dbReference type="PROSITE" id="PS00201">
    <property type="entry name" value="FLAVODOXIN"/>
    <property type="match status" value="1"/>
</dbReference>
<keyword evidence="5 8" id="KW-0285">Flavoprotein</keyword>
<evidence type="ECO:0000256" key="5">
    <source>
        <dbReference type="ARBA" id="ARBA00022630"/>
    </source>
</evidence>
<keyword evidence="4 8" id="KW-0813">Transport</keyword>
<evidence type="ECO:0000256" key="3">
    <source>
        <dbReference type="ARBA" id="ARBA00005267"/>
    </source>
</evidence>
<dbReference type="NCBIfam" id="TIGR01753">
    <property type="entry name" value="flav_short"/>
    <property type="match status" value="1"/>
</dbReference>